<keyword evidence="2 5" id="KW-0812">Transmembrane</keyword>
<dbReference type="InterPro" id="IPR045275">
    <property type="entry name" value="MscS_archaea/bacteria_type"/>
</dbReference>
<keyword evidence="5" id="KW-0406">Ion transport</keyword>
<dbReference type="Pfam" id="PF00924">
    <property type="entry name" value="MS_channel_2nd"/>
    <property type="match status" value="1"/>
</dbReference>
<dbReference type="EMBL" id="BSPW01000005">
    <property type="protein sequence ID" value="GLT16418.1"/>
    <property type="molecule type" value="Genomic_DNA"/>
</dbReference>
<feature type="transmembrane region" description="Helical" evidence="5">
    <location>
        <begin position="14"/>
        <end position="31"/>
    </location>
</feature>
<comment type="caution">
    <text evidence="5">Lacks conserved residue(s) required for the propagation of feature annotation.</text>
</comment>
<sequence>MIAWIQAHPVLEQIALALLLLVIYIVLRRIGQRSLVRVADKKRVTLARTKFIVKAFNISTFGLFSALFVLLLGIGYGDISLFLSSIFAVLGVALFAQWSILSNVSASVLIFFVFPYRIGDRIRVCEKDEDISGIIVDITMFHVLLRHETGNIISYPNSLMLQKGGG</sequence>
<keyword evidence="3 5" id="KW-1133">Transmembrane helix</keyword>
<dbReference type="InterPro" id="IPR006685">
    <property type="entry name" value="MscS_channel_2nd"/>
</dbReference>
<protein>
    <recommendedName>
        <fullName evidence="5">Small-conductance mechanosensitive channel</fullName>
    </recommendedName>
</protein>
<comment type="similarity">
    <text evidence="5">Belongs to the MscS (TC 1.A.23) family.</text>
</comment>
<dbReference type="Gene3D" id="2.30.30.60">
    <property type="match status" value="1"/>
</dbReference>
<evidence type="ECO:0000259" key="6">
    <source>
        <dbReference type="Pfam" id="PF00924"/>
    </source>
</evidence>
<keyword evidence="8" id="KW-1185">Reference proteome</keyword>
<feature type="transmembrane region" description="Helical" evidence="5">
    <location>
        <begin position="51"/>
        <end position="74"/>
    </location>
</feature>
<evidence type="ECO:0000256" key="1">
    <source>
        <dbReference type="ARBA" id="ARBA00004370"/>
    </source>
</evidence>
<proteinExistence type="inferred from homology"/>
<evidence type="ECO:0000313" key="7">
    <source>
        <dbReference type="EMBL" id="GLT16418.1"/>
    </source>
</evidence>
<gene>
    <name evidence="7" type="ORF">GCM10007938_01940</name>
</gene>
<evidence type="ECO:0000256" key="5">
    <source>
        <dbReference type="RuleBase" id="RU369025"/>
    </source>
</evidence>
<dbReference type="InterPro" id="IPR023408">
    <property type="entry name" value="MscS_beta-dom_sf"/>
</dbReference>
<keyword evidence="5" id="KW-0407">Ion channel</keyword>
<keyword evidence="5" id="KW-0997">Cell inner membrane</keyword>
<keyword evidence="5" id="KW-1003">Cell membrane</keyword>
<organism evidence="7 8">
    <name type="scientific">Vibrio zhanjiangensis</name>
    <dbReference type="NCBI Taxonomy" id="1046128"/>
    <lineage>
        <taxon>Bacteria</taxon>
        <taxon>Pseudomonadati</taxon>
        <taxon>Pseudomonadota</taxon>
        <taxon>Gammaproteobacteria</taxon>
        <taxon>Vibrionales</taxon>
        <taxon>Vibrionaceae</taxon>
        <taxon>Vibrio</taxon>
    </lineage>
</organism>
<dbReference type="PANTHER" id="PTHR30221">
    <property type="entry name" value="SMALL-CONDUCTANCE MECHANOSENSITIVE CHANNEL"/>
    <property type="match status" value="1"/>
</dbReference>
<keyword evidence="4 5" id="KW-0472">Membrane</keyword>
<comment type="caution">
    <text evidence="7">The sequence shown here is derived from an EMBL/GenBank/DDBJ whole genome shotgun (WGS) entry which is preliminary data.</text>
</comment>
<evidence type="ECO:0000256" key="2">
    <source>
        <dbReference type="ARBA" id="ARBA00022692"/>
    </source>
</evidence>
<feature type="transmembrane region" description="Helical" evidence="5">
    <location>
        <begin position="86"/>
        <end position="114"/>
    </location>
</feature>
<dbReference type="SUPFAM" id="SSF50182">
    <property type="entry name" value="Sm-like ribonucleoproteins"/>
    <property type="match status" value="1"/>
</dbReference>
<reference evidence="8" key="1">
    <citation type="journal article" date="2019" name="Int. J. Syst. Evol. Microbiol.">
        <title>The Global Catalogue of Microorganisms (GCM) 10K type strain sequencing project: providing services to taxonomists for standard genome sequencing and annotation.</title>
        <authorList>
            <consortium name="The Broad Institute Genomics Platform"/>
            <consortium name="The Broad Institute Genome Sequencing Center for Infectious Disease"/>
            <person name="Wu L."/>
            <person name="Ma J."/>
        </authorList>
    </citation>
    <scope>NUCLEOTIDE SEQUENCE [LARGE SCALE GENOMIC DNA]</scope>
    <source>
        <strain evidence="8">NBRC 108723</strain>
    </source>
</reference>
<dbReference type="PANTHER" id="PTHR30221:SF8">
    <property type="entry name" value="SMALL-CONDUCTANCE MECHANOSENSITIVE CHANNEL"/>
    <property type="match status" value="1"/>
</dbReference>
<evidence type="ECO:0000256" key="3">
    <source>
        <dbReference type="ARBA" id="ARBA00022989"/>
    </source>
</evidence>
<dbReference type="InterPro" id="IPR010920">
    <property type="entry name" value="LSM_dom_sf"/>
</dbReference>
<dbReference type="Proteomes" id="UP001157138">
    <property type="component" value="Unassembled WGS sequence"/>
</dbReference>
<comment type="subcellular location">
    <subcellularLocation>
        <location evidence="5">Cell inner membrane</location>
        <topology evidence="5">Multi-pass membrane protein</topology>
    </subcellularLocation>
    <subcellularLocation>
        <location evidence="1">Membrane</location>
    </subcellularLocation>
</comment>
<keyword evidence="5" id="KW-0813">Transport</keyword>
<comment type="subunit">
    <text evidence="5">Homoheptamer.</text>
</comment>
<evidence type="ECO:0000313" key="8">
    <source>
        <dbReference type="Proteomes" id="UP001157138"/>
    </source>
</evidence>
<feature type="domain" description="Mechanosensitive ion channel MscS" evidence="6">
    <location>
        <begin position="100"/>
        <end position="161"/>
    </location>
</feature>
<comment type="function">
    <text evidence="5">Mechanosensitive channel that participates in the regulation of osmotic pressure changes within the cell, opening in response to stretch forces in the membrane lipid bilayer, without the need for other proteins. Contributes to normal resistance to hypoosmotic shock. Forms an ion channel of 1.0 nanosiemens conductance with a slight preference for anions.</text>
</comment>
<evidence type="ECO:0000256" key="4">
    <source>
        <dbReference type="ARBA" id="ARBA00023136"/>
    </source>
</evidence>
<accession>A0ABQ6ETD6</accession>
<name>A0ABQ6ETD6_9VIBR</name>